<dbReference type="RefSeq" id="WP_118357372.1">
    <property type="nucleotide sequence ID" value="NZ_QSAT01000020.1"/>
</dbReference>
<evidence type="ECO:0000313" key="1">
    <source>
        <dbReference type="EMBL" id="RGW74887.1"/>
    </source>
</evidence>
<dbReference type="EMBL" id="QSAT01000020">
    <property type="protein sequence ID" value="RGW74887.1"/>
    <property type="molecule type" value="Genomic_DNA"/>
</dbReference>
<evidence type="ECO:0000313" key="2">
    <source>
        <dbReference type="Proteomes" id="UP000284651"/>
    </source>
</evidence>
<reference evidence="1 2" key="1">
    <citation type="submission" date="2018-08" db="EMBL/GenBank/DDBJ databases">
        <title>A genome reference for cultivated species of the human gut microbiota.</title>
        <authorList>
            <person name="Zou Y."/>
            <person name="Xue W."/>
            <person name="Luo G."/>
        </authorList>
    </citation>
    <scope>NUCLEOTIDE SEQUENCE [LARGE SCALE GENOMIC DNA]</scope>
    <source>
        <strain evidence="1 2">AF10-31</strain>
    </source>
</reference>
<organism evidence="1 2">
    <name type="scientific">Holdemanella biformis</name>
    <dbReference type="NCBI Taxonomy" id="1735"/>
    <lineage>
        <taxon>Bacteria</taxon>
        <taxon>Bacillati</taxon>
        <taxon>Bacillota</taxon>
        <taxon>Erysipelotrichia</taxon>
        <taxon>Erysipelotrichales</taxon>
        <taxon>Erysipelotrichaceae</taxon>
        <taxon>Holdemanella</taxon>
    </lineage>
</organism>
<protein>
    <submittedName>
        <fullName evidence="1">Uncharacterized protein</fullName>
    </submittedName>
</protein>
<proteinExistence type="predicted"/>
<sequence length="329" mass="34000">MNKDQKNYESNVSTGLNSVQTIYEGSVNARVVERVGNLAPSQSKGISHEIMYTDKLNVTRPELGVTKLSTKSNAVRDDLVSVKDGVVKYRAQLKDTVSYSGVNKTVTQGVNGKYQGTNFMGTKETTELCNKATENMTAQKMSSTGISSKDTSRITESFSGKMPSLDNIAHNSSRAGSFGAVASVAVGAVEDIANSESGEEMLAHAASNGVRGFASGYVGSAAATVATSATAAGIASVPALAAAPLVAVAAPVAAGIVAATVAGKVVMDATDGEVKEVLEDIGRGVGDFISDAADEVAYRVVDSIGEGLDRVGDNVDDFIDSASLFFNLF</sequence>
<dbReference type="Proteomes" id="UP000284651">
    <property type="component" value="Unassembled WGS sequence"/>
</dbReference>
<dbReference type="AlphaFoldDB" id="A0A413CTF6"/>
<comment type="caution">
    <text evidence="1">The sequence shown here is derived from an EMBL/GenBank/DDBJ whole genome shotgun (WGS) entry which is preliminary data.</text>
</comment>
<gene>
    <name evidence="1" type="ORF">DWV56_07215</name>
</gene>
<accession>A0A413CTF6</accession>
<name>A0A413CTF6_9FIRM</name>